<dbReference type="Proteomes" id="UP000824175">
    <property type="component" value="Unassembled WGS sequence"/>
</dbReference>
<dbReference type="InterPro" id="IPR029058">
    <property type="entry name" value="AB_hydrolase_fold"/>
</dbReference>
<evidence type="ECO:0000313" key="5">
    <source>
        <dbReference type="Proteomes" id="UP000824175"/>
    </source>
</evidence>
<accession>A0A9D1HPK5</accession>
<dbReference type="Pfam" id="PF00326">
    <property type="entry name" value="Peptidase_S9"/>
    <property type="match status" value="1"/>
</dbReference>
<comment type="caution">
    <text evidence="4">The sequence shown here is derived from an EMBL/GenBank/DDBJ whole genome shotgun (WGS) entry which is preliminary data.</text>
</comment>
<gene>
    <name evidence="4" type="ORF">IAD15_10435</name>
</gene>
<dbReference type="SUPFAM" id="SSF53474">
    <property type="entry name" value="alpha/beta-Hydrolases"/>
    <property type="match status" value="1"/>
</dbReference>
<evidence type="ECO:0000313" key="4">
    <source>
        <dbReference type="EMBL" id="HIU14465.1"/>
    </source>
</evidence>
<protein>
    <submittedName>
        <fullName evidence="4">Alpha/beta hydrolase</fullName>
    </submittedName>
</protein>
<dbReference type="GO" id="GO:0008236">
    <property type="term" value="F:serine-type peptidase activity"/>
    <property type="evidence" value="ECO:0007669"/>
    <property type="project" value="InterPro"/>
</dbReference>
<evidence type="ECO:0000256" key="1">
    <source>
        <dbReference type="ARBA" id="ARBA00022801"/>
    </source>
</evidence>
<reference evidence="4" key="1">
    <citation type="submission" date="2020-10" db="EMBL/GenBank/DDBJ databases">
        <authorList>
            <person name="Gilroy R."/>
        </authorList>
    </citation>
    <scope>NUCLEOTIDE SEQUENCE</scope>
    <source>
        <strain evidence="4">CHK195-11698</strain>
    </source>
</reference>
<evidence type="ECO:0000259" key="3">
    <source>
        <dbReference type="Pfam" id="PF20434"/>
    </source>
</evidence>
<dbReference type="Gene3D" id="3.40.50.1820">
    <property type="entry name" value="alpha/beta hydrolase"/>
    <property type="match status" value="1"/>
</dbReference>
<keyword evidence="1 4" id="KW-0378">Hydrolase</keyword>
<dbReference type="InterPro" id="IPR050300">
    <property type="entry name" value="GDXG_lipolytic_enzyme"/>
</dbReference>
<reference evidence="4" key="2">
    <citation type="journal article" date="2021" name="PeerJ">
        <title>Extensive microbial diversity within the chicken gut microbiome revealed by metagenomics and culture.</title>
        <authorList>
            <person name="Gilroy R."/>
            <person name="Ravi A."/>
            <person name="Getino M."/>
            <person name="Pursley I."/>
            <person name="Horton D.L."/>
            <person name="Alikhan N.F."/>
            <person name="Baker D."/>
            <person name="Gharbi K."/>
            <person name="Hall N."/>
            <person name="Watson M."/>
            <person name="Adriaenssens E.M."/>
            <person name="Foster-Nyarko E."/>
            <person name="Jarju S."/>
            <person name="Secka A."/>
            <person name="Antonio M."/>
            <person name="Oren A."/>
            <person name="Chaudhuri R.R."/>
            <person name="La Ragione R."/>
            <person name="Hildebrand F."/>
            <person name="Pallen M.J."/>
        </authorList>
    </citation>
    <scope>NUCLEOTIDE SEQUENCE</scope>
    <source>
        <strain evidence="4">CHK195-11698</strain>
    </source>
</reference>
<dbReference type="PANTHER" id="PTHR48081">
    <property type="entry name" value="AB HYDROLASE SUPERFAMILY PROTEIN C4A8.06C"/>
    <property type="match status" value="1"/>
</dbReference>
<proteinExistence type="predicted"/>
<sequence length="320" mass="35207">MRKGEKKVLWGFLYVLIFLAVFALSAVFKIKYNPLNEKYSVDWNDSVGTIRTDLSYGEKKANTFDLYLPADNSRESYGLVVYLHAGGFTSGDKKDDAEMLQWLCAKGYVAAGINYTLFTEENPTASVYRQSVEIRDSIPHVIAEAEKLGYGIDKMAIGGGSAGHALAMIYAYRDAAQAPVPVVLTFGGVGPASFYQEDWGIFGLDQSDEACAGLFSVMAGTAISPEEVADGSYLDKVKPISAADWVTADSPATVVAYGTHDKMQPFLASFRLKSALEEYGVDYKYFELPHSGHGLQNDNKICEQWMDTVEEYLDTYLPIA</sequence>
<dbReference type="EMBL" id="DVMJ01000091">
    <property type="protein sequence ID" value="HIU14465.1"/>
    <property type="molecule type" value="Genomic_DNA"/>
</dbReference>
<dbReference type="Pfam" id="PF20434">
    <property type="entry name" value="BD-FAE"/>
    <property type="match status" value="1"/>
</dbReference>
<name>A0A9D1HPK5_9FIRM</name>
<feature type="domain" description="Peptidase S9 prolyl oligopeptidase catalytic" evidence="2">
    <location>
        <begin position="230"/>
        <end position="317"/>
    </location>
</feature>
<organism evidence="4 5">
    <name type="scientific">Candidatus Fimiplasma intestinipullorum</name>
    <dbReference type="NCBI Taxonomy" id="2840825"/>
    <lineage>
        <taxon>Bacteria</taxon>
        <taxon>Bacillati</taxon>
        <taxon>Bacillota</taxon>
        <taxon>Clostridia</taxon>
        <taxon>Eubacteriales</taxon>
        <taxon>Candidatus Fimiplasma</taxon>
    </lineage>
</organism>
<dbReference type="InterPro" id="IPR001375">
    <property type="entry name" value="Peptidase_S9_cat"/>
</dbReference>
<dbReference type="InterPro" id="IPR049492">
    <property type="entry name" value="BD-FAE-like_dom"/>
</dbReference>
<feature type="domain" description="BD-FAE-like" evidence="3">
    <location>
        <begin position="65"/>
        <end position="175"/>
    </location>
</feature>
<dbReference type="AlphaFoldDB" id="A0A9D1HPK5"/>
<dbReference type="GO" id="GO:0006508">
    <property type="term" value="P:proteolysis"/>
    <property type="evidence" value="ECO:0007669"/>
    <property type="project" value="InterPro"/>
</dbReference>
<evidence type="ECO:0000259" key="2">
    <source>
        <dbReference type="Pfam" id="PF00326"/>
    </source>
</evidence>